<gene>
    <name evidence="1" type="ORF">GSPATT00010078001</name>
</gene>
<name>A0CSN9_PARTE</name>
<dbReference type="RefSeq" id="XP_001441203.1">
    <property type="nucleotide sequence ID" value="XM_001441166.1"/>
</dbReference>
<proteinExistence type="predicted"/>
<dbReference type="KEGG" id="ptm:GSPATT00010078001"/>
<reference evidence="1 2" key="1">
    <citation type="journal article" date="2006" name="Nature">
        <title>Global trends of whole-genome duplications revealed by the ciliate Paramecium tetraurelia.</title>
        <authorList>
            <consortium name="Genoscope"/>
            <person name="Aury J.-M."/>
            <person name="Jaillon O."/>
            <person name="Duret L."/>
            <person name="Noel B."/>
            <person name="Jubin C."/>
            <person name="Porcel B.M."/>
            <person name="Segurens B."/>
            <person name="Daubin V."/>
            <person name="Anthouard V."/>
            <person name="Aiach N."/>
            <person name="Arnaiz O."/>
            <person name="Billaut A."/>
            <person name="Beisson J."/>
            <person name="Blanc I."/>
            <person name="Bouhouche K."/>
            <person name="Camara F."/>
            <person name="Duharcourt S."/>
            <person name="Guigo R."/>
            <person name="Gogendeau D."/>
            <person name="Katinka M."/>
            <person name="Keller A.-M."/>
            <person name="Kissmehl R."/>
            <person name="Klotz C."/>
            <person name="Koll F."/>
            <person name="Le Moue A."/>
            <person name="Lepere C."/>
            <person name="Malinsky S."/>
            <person name="Nowacki M."/>
            <person name="Nowak J.K."/>
            <person name="Plattner H."/>
            <person name="Poulain J."/>
            <person name="Ruiz F."/>
            <person name="Serrano V."/>
            <person name="Zagulski M."/>
            <person name="Dessen P."/>
            <person name="Betermier M."/>
            <person name="Weissenbach J."/>
            <person name="Scarpelli C."/>
            <person name="Schachter V."/>
            <person name="Sperling L."/>
            <person name="Meyer E."/>
            <person name="Cohen J."/>
            <person name="Wincker P."/>
        </authorList>
    </citation>
    <scope>NUCLEOTIDE SEQUENCE [LARGE SCALE GENOMIC DNA]</scope>
    <source>
        <strain evidence="1 2">Stock d4-2</strain>
    </source>
</reference>
<accession>A0CSN9</accession>
<dbReference type="GeneID" id="5026988"/>
<dbReference type="EMBL" id="CT868163">
    <property type="protein sequence ID" value="CAK73806.1"/>
    <property type="molecule type" value="Genomic_DNA"/>
</dbReference>
<dbReference type="InParanoid" id="A0CSN9"/>
<dbReference type="Proteomes" id="UP000000600">
    <property type="component" value="Unassembled WGS sequence"/>
</dbReference>
<dbReference type="HOGENOM" id="CLU_2445523_0_0_1"/>
<dbReference type="AlphaFoldDB" id="A0CSN9"/>
<protein>
    <submittedName>
        <fullName evidence="1">Uncharacterized protein</fullName>
    </submittedName>
</protein>
<sequence length="90" mass="10712">MITFENNMMRLCQLKAEAQELIEIQAQCCHFLLLQKSLINWMPTPQHKLTNIARKLMLQNNNQLNCKIITKNNLSYFNRRSTLQQKKSNF</sequence>
<evidence type="ECO:0000313" key="1">
    <source>
        <dbReference type="EMBL" id="CAK73806.1"/>
    </source>
</evidence>
<keyword evidence="2" id="KW-1185">Reference proteome</keyword>
<organism evidence="1 2">
    <name type="scientific">Paramecium tetraurelia</name>
    <dbReference type="NCBI Taxonomy" id="5888"/>
    <lineage>
        <taxon>Eukaryota</taxon>
        <taxon>Sar</taxon>
        <taxon>Alveolata</taxon>
        <taxon>Ciliophora</taxon>
        <taxon>Intramacronucleata</taxon>
        <taxon>Oligohymenophorea</taxon>
        <taxon>Peniculida</taxon>
        <taxon>Parameciidae</taxon>
        <taxon>Paramecium</taxon>
    </lineage>
</organism>
<evidence type="ECO:0000313" key="2">
    <source>
        <dbReference type="Proteomes" id="UP000000600"/>
    </source>
</evidence>